<accession>A0A655BRG1</accession>
<sequence length="384" mass="43131">MLPRELSDDLCSLRANEVRPALACRMIIAADGTIDDDIAFFAATIESKAKLAYDNVSDWLENNGTWQPDNEGIAQQIRLLHRICLSRSEWRHHHALVFKDRPDYRFVLGEKGEVLDIVAEPRRIANRIVEESMIAANLCAARVLRDKLGFGIYNVHTGFDPANADALAALLKTHGLHVDAEEVLTLEGFCKLRRELDAQPSGFLDSRIRRFQSFAEISTEPGPHFGLGLEAYATWTSPIRKYGDMINHRLLKAVIKGEAIARPQEDITQQMAERRRLNRMAERDVGDWLYARFLNDKAGTNTRFAAEIIDVSRGGMRVRLVDNGAIAFIPAPFLHAVRDELVCSQENGTVQIKGETVYKVTDVIDVTIAEVRMETRSIIARPAA</sequence>
<protein>
    <recommendedName>
        <fullName evidence="8">Exoribonuclease II</fullName>
        <ecNumber evidence="8">3.1.13.1</ecNumber>
    </recommendedName>
</protein>
<evidence type="ECO:0000259" key="9">
    <source>
        <dbReference type="SMART" id="SM00955"/>
    </source>
</evidence>
<dbReference type="NCBIfam" id="NF003455">
    <property type="entry name" value="PRK05054.1"/>
    <property type="match status" value="1"/>
</dbReference>
<dbReference type="InterPro" id="IPR001900">
    <property type="entry name" value="RNase_II/R"/>
</dbReference>
<dbReference type="EMBL" id="CQPA01000004">
    <property type="protein sequence ID" value="CNT72803.1"/>
    <property type="molecule type" value="Genomic_DNA"/>
</dbReference>
<keyword evidence="4" id="KW-0540">Nuclease</keyword>
<dbReference type="SUPFAM" id="SSF50249">
    <property type="entry name" value="Nucleic acid-binding proteins"/>
    <property type="match status" value="2"/>
</dbReference>
<keyword evidence="7" id="KW-0694">RNA-binding</keyword>
<dbReference type="InterPro" id="IPR050180">
    <property type="entry name" value="RNR_Ribonuclease"/>
</dbReference>
<comment type="similarity">
    <text evidence="2">Belongs to the RNR ribonuclease family. RNase II subfamily.</text>
</comment>
<dbReference type="GO" id="GO:0003723">
    <property type="term" value="F:RNA binding"/>
    <property type="evidence" value="ECO:0007669"/>
    <property type="project" value="UniProtKB-KW"/>
</dbReference>
<dbReference type="GO" id="GO:0005829">
    <property type="term" value="C:cytosol"/>
    <property type="evidence" value="ECO:0007669"/>
    <property type="project" value="TreeGrafter"/>
</dbReference>
<evidence type="ECO:0000313" key="11">
    <source>
        <dbReference type="Proteomes" id="UP000041314"/>
    </source>
</evidence>
<reference evidence="10 11" key="1">
    <citation type="submission" date="2015-03" db="EMBL/GenBank/DDBJ databases">
        <authorList>
            <consortium name="Pathogen Informatics"/>
        </authorList>
    </citation>
    <scope>NUCLEOTIDE SEQUENCE [LARGE SCALE GENOMIC DNA]</scope>
    <source>
        <strain evidence="10 11">A1104</strain>
    </source>
</reference>
<gene>
    <name evidence="10" type="primary">rnb</name>
    <name evidence="10" type="ORF">ERS008198_00824</name>
</gene>
<keyword evidence="6" id="KW-0269">Exonuclease</keyword>
<comment type="catalytic activity">
    <reaction evidence="1">
        <text>Exonucleolytic cleavage in the 3'- to 5'-direction to yield nucleoside 5'-phosphates.</text>
        <dbReference type="EC" id="3.1.13.1"/>
    </reaction>
</comment>
<name>A0A655BRG1_SALET</name>
<evidence type="ECO:0000256" key="1">
    <source>
        <dbReference type="ARBA" id="ARBA00001849"/>
    </source>
</evidence>
<dbReference type="Gene3D" id="2.40.50.140">
    <property type="entry name" value="Nucleic acid-binding proteins"/>
    <property type="match status" value="1"/>
</dbReference>
<keyword evidence="5 10" id="KW-0378">Hydrolase</keyword>
<feature type="domain" description="RNB" evidence="9">
    <location>
        <begin position="1"/>
        <end position="257"/>
    </location>
</feature>
<evidence type="ECO:0000256" key="2">
    <source>
        <dbReference type="ARBA" id="ARBA00009925"/>
    </source>
</evidence>
<evidence type="ECO:0000256" key="7">
    <source>
        <dbReference type="ARBA" id="ARBA00022884"/>
    </source>
</evidence>
<keyword evidence="3" id="KW-0963">Cytoplasm</keyword>
<dbReference type="FunFam" id="2.40.50.140:FF:000081">
    <property type="entry name" value="Exoribonuclease 2"/>
    <property type="match status" value="1"/>
</dbReference>
<evidence type="ECO:0000256" key="8">
    <source>
        <dbReference type="NCBIfam" id="TIGR02062"/>
    </source>
</evidence>
<dbReference type="PANTHER" id="PTHR23355:SF37">
    <property type="entry name" value="EXORIBONUCLEASE 2"/>
    <property type="match status" value="1"/>
</dbReference>
<dbReference type="NCBIfam" id="TIGR00358">
    <property type="entry name" value="3_prime_RNase"/>
    <property type="match status" value="1"/>
</dbReference>
<evidence type="ECO:0000256" key="4">
    <source>
        <dbReference type="ARBA" id="ARBA00022722"/>
    </source>
</evidence>
<dbReference type="GO" id="GO:0008859">
    <property type="term" value="F:exoribonuclease II activity"/>
    <property type="evidence" value="ECO:0007669"/>
    <property type="project" value="UniProtKB-UniRule"/>
</dbReference>
<dbReference type="PROSITE" id="PS01175">
    <property type="entry name" value="RIBONUCLEASE_II"/>
    <property type="match status" value="1"/>
</dbReference>
<evidence type="ECO:0000256" key="5">
    <source>
        <dbReference type="ARBA" id="ARBA00022801"/>
    </source>
</evidence>
<dbReference type="GO" id="GO:0006402">
    <property type="term" value="P:mRNA catabolic process"/>
    <property type="evidence" value="ECO:0007669"/>
    <property type="project" value="TreeGrafter"/>
</dbReference>
<dbReference type="InterPro" id="IPR012340">
    <property type="entry name" value="NA-bd_OB-fold"/>
</dbReference>
<dbReference type="InterPro" id="IPR003029">
    <property type="entry name" value="S1_domain"/>
</dbReference>
<dbReference type="InterPro" id="IPR011804">
    <property type="entry name" value="RNase_II"/>
</dbReference>
<dbReference type="EC" id="3.1.13.1" evidence="8"/>
<proteinExistence type="inferred from homology"/>
<dbReference type="Pfam" id="PF00575">
    <property type="entry name" value="S1"/>
    <property type="match status" value="1"/>
</dbReference>
<dbReference type="NCBIfam" id="TIGR02062">
    <property type="entry name" value="RNase_B"/>
    <property type="match status" value="1"/>
</dbReference>
<dbReference type="AlphaFoldDB" id="A0A655BRG1"/>
<organism evidence="10 11">
    <name type="scientific">Salmonella enterica subsp. enterica serovar Bovismorbificans</name>
    <dbReference type="NCBI Taxonomy" id="58097"/>
    <lineage>
        <taxon>Bacteria</taxon>
        <taxon>Pseudomonadati</taxon>
        <taxon>Pseudomonadota</taxon>
        <taxon>Gammaproteobacteria</taxon>
        <taxon>Enterobacterales</taxon>
        <taxon>Enterobacteriaceae</taxon>
        <taxon>Salmonella</taxon>
    </lineage>
</organism>
<dbReference type="PANTHER" id="PTHR23355">
    <property type="entry name" value="RIBONUCLEASE"/>
    <property type="match status" value="1"/>
</dbReference>
<dbReference type="Proteomes" id="UP000041314">
    <property type="component" value="Unassembled WGS sequence"/>
</dbReference>
<evidence type="ECO:0000313" key="10">
    <source>
        <dbReference type="EMBL" id="CNT72803.1"/>
    </source>
</evidence>
<dbReference type="InterPro" id="IPR004476">
    <property type="entry name" value="RNase_II/RNase_R"/>
</dbReference>
<evidence type="ECO:0000256" key="6">
    <source>
        <dbReference type="ARBA" id="ARBA00022839"/>
    </source>
</evidence>
<dbReference type="InterPro" id="IPR022966">
    <property type="entry name" value="RNase_II/R_CS"/>
</dbReference>
<dbReference type="Pfam" id="PF00773">
    <property type="entry name" value="RNB"/>
    <property type="match status" value="1"/>
</dbReference>
<dbReference type="SMART" id="SM00955">
    <property type="entry name" value="RNB"/>
    <property type="match status" value="1"/>
</dbReference>
<evidence type="ECO:0000256" key="3">
    <source>
        <dbReference type="ARBA" id="ARBA00022490"/>
    </source>
</evidence>